<dbReference type="AlphaFoldDB" id="A0AAD7G775"/>
<keyword evidence="2" id="KW-0472">Membrane</keyword>
<dbReference type="Pfam" id="PF18142">
    <property type="entry name" value="SLATT_fungal"/>
    <property type="match status" value="1"/>
</dbReference>
<organism evidence="4 5">
    <name type="scientific">Mycena rosella</name>
    <name type="common">Pink bonnet</name>
    <name type="synonym">Agaricus rosellus</name>
    <dbReference type="NCBI Taxonomy" id="1033263"/>
    <lineage>
        <taxon>Eukaryota</taxon>
        <taxon>Fungi</taxon>
        <taxon>Dikarya</taxon>
        <taxon>Basidiomycota</taxon>
        <taxon>Agaricomycotina</taxon>
        <taxon>Agaricomycetes</taxon>
        <taxon>Agaricomycetidae</taxon>
        <taxon>Agaricales</taxon>
        <taxon>Marasmiineae</taxon>
        <taxon>Mycenaceae</taxon>
        <taxon>Mycena</taxon>
    </lineage>
</organism>
<proteinExistence type="predicted"/>
<keyword evidence="2" id="KW-1133">Transmembrane helix</keyword>
<dbReference type="Proteomes" id="UP001221757">
    <property type="component" value="Unassembled WGS sequence"/>
</dbReference>
<feature type="domain" description="SMODS and SLOG-associating 2TM effector" evidence="3">
    <location>
        <begin position="128"/>
        <end position="248"/>
    </location>
</feature>
<comment type="caution">
    <text evidence="4">The sequence shown here is derived from an EMBL/GenBank/DDBJ whole genome shotgun (WGS) entry which is preliminary data.</text>
</comment>
<gene>
    <name evidence="4" type="ORF">B0H17DRAFT_1083090</name>
</gene>
<name>A0AAD7G775_MYCRO</name>
<sequence length="258" mass="28187">MAAERNDLPALPGTPDIAIHARGANPRSESPRPASGSLDEAPPDDAHTRPLRDASLPRLPAEAAILHPPGVPGPASHPDTRNFSRPSLLRDNPQRRRSEVDWIVPVDPKREPRPKTLQERIWPTLETAIAERSKYELKARMTGYALNIAIGLQVVLGALTTGLSAVTTGRQTSVVTSILGGFSTIVASYLARARGSNEPELSIARSKDLDQYIRECETFVLDFGHITGDEHDARLNVLRHRFEDLLGNANGERRMAPG</sequence>
<dbReference type="EMBL" id="JARKIE010000162">
    <property type="protein sequence ID" value="KAJ7673465.1"/>
    <property type="molecule type" value="Genomic_DNA"/>
</dbReference>
<feature type="transmembrane region" description="Helical" evidence="2">
    <location>
        <begin position="172"/>
        <end position="191"/>
    </location>
</feature>
<dbReference type="InterPro" id="IPR041622">
    <property type="entry name" value="SLATT_fungi"/>
</dbReference>
<feature type="region of interest" description="Disordered" evidence="1">
    <location>
        <begin position="1"/>
        <end position="96"/>
    </location>
</feature>
<reference evidence="4" key="1">
    <citation type="submission" date="2023-03" db="EMBL/GenBank/DDBJ databases">
        <title>Massive genome expansion in bonnet fungi (Mycena s.s.) driven by repeated elements and novel gene families across ecological guilds.</title>
        <authorList>
            <consortium name="Lawrence Berkeley National Laboratory"/>
            <person name="Harder C.B."/>
            <person name="Miyauchi S."/>
            <person name="Viragh M."/>
            <person name="Kuo A."/>
            <person name="Thoen E."/>
            <person name="Andreopoulos B."/>
            <person name="Lu D."/>
            <person name="Skrede I."/>
            <person name="Drula E."/>
            <person name="Henrissat B."/>
            <person name="Morin E."/>
            <person name="Kohler A."/>
            <person name="Barry K."/>
            <person name="LaButti K."/>
            <person name="Morin E."/>
            <person name="Salamov A."/>
            <person name="Lipzen A."/>
            <person name="Mereny Z."/>
            <person name="Hegedus B."/>
            <person name="Baldrian P."/>
            <person name="Stursova M."/>
            <person name="Weitz H."/>
            <person name="Taylor A."/>
            <person name="Grigoriev I.V."/>
            <person name="Nagy L.G."/>
            <person name="Martin F."/>
            <person name="Kauserud H."/>
        </authorList>
    </citation>
    <scope>NUCLEOTIDE SEQUENCE</scope>
    <source>
        <strain evidence="4">CBHHK067</strain>
    </source>
</reference>
<feature type="transmembrane region" description="Helical" evidence="2">
    <location>
        <begin position="144"/>
        <end position="166"/>
    </location>
</feature>
<accession>A0AAD7G775</accession>
<evidence type="ECO:0000313" key="5">
    <source>
        <dbReference type="Proteomes" id="UP001221757"/>
    </source>
</evidence>
<evidence type="ECO:0000256" key="2">
    <source>
        <dbReference type="SAM" id="Phobius"/>
    </source>
</evidence>
<evidence type="ECO:0000256" key="1">
    <source>
        <dbReference type="SAM" id="MobiDB-lite"/>
    </source>
</evidence>
<evidence type="ECO:0000313" key="4">
    <source>
        <dbReference type="EMBL" id="KAJ7673465.1"/>
    </source>
</evidence>
<keyword evidence="5" id="KW-1185">Reference proteome</keyword>
<evidence type="ECO:0000259" key="3">
    <source>
        <dbReference type="Pfam" id="PF18142"/>
    </source>
</evidence>
<keyword evidence="2" id="KW-0812">Transmembrane</keyword>
<protein>
    <recommendedName>
        <fullName evidence="3">SMODS and SLOG-associating 2TM effector domain-containing protein</fullName>
    </recommendedName>
</protein>
<dbReference type="NCBIfam" id="NF033635">
    <property type="entry name" value="SLATT_fungal"/>
    <property type="match status" value="1"/>
</dbReference>